<feature type="domain" description="Glycosyl transferase family 1" evidence="1">
    <location>
        <begin position="144"/>
        <end position="271"/>
    </location>
</feature>
<dbReference type="Proteomes" id="UP000036902">
    <property type="component" value="Chromosome"/>
</dbReference>
<dbReference type="AlphaFoldDB" id="A0A127K764"/>
<dbReference type="Gene3D" id="3.40.50.2000">
    <property type="entry name" value="Glycogen Phosphorylase B"/>
    <property type="match status" value="2"/>
</dbReference>
<reference evidence="4" key="1">
    <citation type="submission" date="2016-03" db="EMBL/GenBank/DDBJ databases">
        <authorList>
            <person name="Ma C."/>
            <person name="Zhou S."/>
            <person name="Yang G."/>
        </authorList>
    </citation>
    <scope>NUCLEOTIDE SEQUENCE [LARGE SCALE GENOMIC DNA]</scope>
    <source>
        <strain evidence="4">SgZ-1</strain>
    </source>
</reference>
<evidence type="ECO:0000259" key="1">
    <source>
        <dbReference type="Pfam" id="PF00534"/>
    </source>
</evidence>
<dbReference type="Pfam" id="PF00534">
    <property type="entry name" value="Glycos_transf_1"/>
    <property type="match status" value="1"/>
</dbReference>
<feature type="domain" description="Glycosyltransferase subfamily 4-like N-terminal" evidence="2">
    <location>
        <begin position="8"/>
        <end position="59"/>
    </location>
</feature>
<gene>
    <name evidence="3" type="ORF">AC731_013170</name>
</gene>
<dbReference type="InterPro" id="IPR028098">
    <property type="entry name" value="Glyco_trans_4-like_N"/>
</dbReference>
<evidence type="ECO:0000259" key="2">
    <source>
        <dbReference type="Pfam" id="PF13477"/>
    </source>
</evidence>
<organism evidence="3 4">
    <name type="scientific">Thauera humireducens</name>
    <dbReference type="NCBI Taxonomy" id="1134435"/>
    <lineage>
        <taxon>Bacteria</taxon>
        <taxon>Pseudomonadati</taxon>
        <taxon>Pseudomonadota</taxon>
        <taxon>Betaproteobacteria</taxon>
        <taxon>Rhodocyclales</taxon>
        <taxon>Zoogloeaceae</taxon>
        <taxon>Thauera</taxon>
    </lineage>
</organism>
<sequence length="305" mass="34518">MLYGPKVLARLIRKLKPDLVHSLEFQHCGYNVLKAKELYGSGFPKWLATNWGSDIYYYRQFEDHQSQISRLLKSVDYYSCECERDVQLALKLGLTAPVMSVMPNTGGFDLSKLEGVRAIHPPSKRRILMVKGYQHFAGRALTALDALERCAQELKSYLVVVFSASPEIYARVDELRDYVGINIRILPHTSHDAMLRMFSRARIYLGVSVSDAISTSMLEAMAMGAFPIQTDTSCCTEWIECGKSGFQIPADNPEVIAERIKMALANDDLVEVAAELNWKTTQERLDRRLLSKKAEGFYRAIFSAE</sequence>
<dbReference type="GO" id="GO:0016757">
    <property type="term" value="F:glycosyltransferase activity"/>
    <property type="evidence" value="ECO:0007669"/>
    <property type="project" value="InterPro"/>
</dbReference>
<evidence type="ECO:0000313" key="3">
    <source>
        <dbReference type="EMBL" id="AMO37803.1"/>
    </source>
</evidence>
<proteinExistence type="predicted"/>
<dbReference type="CDD" id="cd03801">
    <property type="entry name" value="GT4_PimA-like"/>
    <property type="match status" value="1"/>
</dbReference>
<dbReference type="EMBL" id="CP014646">
    <property type="protein sequence ID" value="AMO37803.1"/>
    <property type="molecule type" value="Genomic_DNA"/>
</dbReference>
<dbReference type="SUPFAM" id="SSF53756">
    <property type="entry name" value="UDP-Glycosyltransferase/glycogen phosphorylase"/>
    <property type="match status" value="1"/>
</dbReference>
<protein>
    <submittedName>
        <fullName evidence="3">Uncharacterized protein</fullName>
    </submittedName>
</protein>
<dbReference type="KEGG" id="thu:AC731_013170"/>
<dbReference type="InterPro" id="IPR001296">
    <property type="entry name" value="Glyco_trans_1"/>
</dbReference>
<accession>A0A127K764</accession>
<name>A0A127K764_9RHOO</name>
<dbReference type="Pfam" id="PF13477">
    <property type="entry name" value="Glyco_trans_4_2"/>
    <property type="match status" value="1"/>
</dbReference>
<keyword evidence="4" id="KW-1185">Reference proteome</keyword>
<evidence type="ECO:0000313" key="4">
    <source>
        <dbReference type="Proteomes" id="UP000036902"/>
    </source>
</evidence>
<dbReference type="STRING" id="1134435.AC731_013170"/>